<dbReference type="Proteomes" id="UP000193218">
    <property type="component" value="Unassembled WGS sequence"/>
</dbReference>
<comment type="caution">
    <text evidence="1">The sequence shown here is derived from an EMBL/GenBank/DDBJ whole genome shotgun (WGS) entry which is preliminary data.</text>
</comment>
<protein>
    <submittedName>
        <fullName evidence="1">Uncharacterized protein</fullName>
    </submittedName>
</protein>
<dbReference type="EMBL" id="NBSH01000003">
    <property type="protein sequence ID" value="ORX39225.1"/>
    <property type="molecule type" value="Genomic_DNA"/>
</dbReference>
<dbReference type="InParanoid" id="A0A1Y1UQ08"/>
<name>A0A1Y1UQ08_9TREE</name>
<proteinExistence type="predicted"/>
<sequence>MSAQEAAGAMSEPRLAHLAAEISELFQADQKQMAEFNAATSDDSELQAPYAKYKAEVLQTRDCFYDPFIVDLWVASEEHPPAAITTAHAFRERVNRRVREIVDEHGWPRRKDVGDTAGIMFFFLFGHGDNDNEWRHTQLSNIDHVNQEDKLNPRLYGHMVDRLRAVALKPQLYGTIMGPGMEKGTAKLYVKTEFDEETTNEKRKAIGLASIEEDLEKFRSGAQIGPYMTPMMGQPWDLSDGYRTTV</sequence>
<dbReference type="GeneID" id="33556901"/>
<dbReference type="AlphaFoldDB" id="A0A1Y1UQ08"/>
<gene>
    <name evidence="1" type="ORF">BD324DRAFT_618894</name>
</gene>
<reference evidence="1 2" key="1">
    <citation type="submission" date="2017-03" db="EMBL/GenBank/DDBJ databases">
        <title>Widespread Adenine N6-methylation of Active Genes in Fungi.</title>
        <authorList>
            <consortium name="DOE Joint Genome Institute"/>
            <person name="Mondo S.J."/>
            <person name="Dannebaum R.O."/>
            <person name="Kuo R.C."/>
            <person name="Louie K.B."/>
            <person name="Bewick A.J."/>
            <person name="Labutti K."/>
            <person name="Haridas S."/>
            <person name="Kuo A."/>
            <person name="Salamov A."/>
            <person name="Ahrendt S.R."/>
            <person name="Lau R."/>
            <person name="Bowen B.P."/>
            <person name="Lipzen A."/>
            <person name="Sullivan W."/>
            <person name="Andreopoulos W.B."/>
            <person name="Clum A."/>
            <person name="Lindquist E."/>
            <person name="Daum C."/>
            <person name="Northen T.R."/>
            <person name="Ramamoorthy G."/>
            <person name="Schmitz R.J."/>
            <person name="Gryganskyi A."/>
            <person name="Culley D."/>
            <person name="Magnuson J."/>
            <person name="James T.Y."/>
            <person name="O'Malley M.A."/>
            <person name="Stajich J.E."/>
            <person name="Spatafora J.W."/>
            <person name="Visel A."/>
            <person name="Grigoriev I.V."/>
        </authorList>
    </citation>
    <scope>NUCLEOTIDE SEQUENCE [LARGE SCALE GENOMIC DNA]</scope>
    <source>
        <strain evidence="1 2">NRRL Y-17943</strain>
    </source>
</reference>
<keyword evidence="2" id="KW-1185">Reference proteome</keyword>
<dbReference type="RefSeq" id="XP_021873088.1">
    <property type="nucleotide sequence ID" value="XM_022015093.1"/>
</dbReference>
<evidence type="ECO:0000313" key="1">
    <source>
        <dbReference type="EMBL" id="ORX39225.1"/>
    </source>
</evidence>
<evidence type="ECO:0000313" key="2">
    <source>
        <dbReference type="Proteomes" id="UP000193218"/>
    </source>
</evidence>
<organism evidence="1 2">
    <name type="scientific">Kockovaella imperatae</name>
    <dbReference type="NCBI Taxonomy" id="4999"/>
    <lineage>
        <taxon>Eukaryota</taxon>
        <taxon>Fungi</taxon>
        <taxon>Dikarya</taxon>
        <taxon>Basidiomycota</taxon>
        <taxon>Agaricomycotina</taxon>
        <taxon>Tremellomycetes</taxon>
        <taxon>Tremellales</taxon>
        <taxon>Cuniculitremaceae</taxon>
        <taxon>Kockovaella</taxon>
    </lineage>
</organism>
<accession>A0A1Y1UQ08</accession>